<evidence type="ECO:0000313" key="2">
    <source>
        <dbReference type="Proteomes" id="UP000199582"/>
    </source>
</evidence>
<dbReference type="EMBL" id="FOAG01000002">
    <property type="protein sequence ID" value="SEK85926.1"/>
    <property type="molecule type" value="Genomic_DNA"/>
</dbReference>
<dbReference type="Proteomes" id="UP000199582">
    <property type="component" value="Unassembled WGS sequence"/>
</dbReference>
<reference evidence="1 2" key="1">
    <citation type="submission" date="2016-10" db="EMBL/GenBank/DDBJ databases">
        <authorList>
            <person name="de Groot N.N."/>
        </authorList>
    </citation>
    <scope>NUCLEOTIDE SEQUENCE [LARGE SCALE GENOMIC DNA]</scope>
    <source>
        <strain evidence="1 2">DSM 100674</strain>
    </source>
</reference>
<gene>
    <name evidence="1" type="ORF">SAMN05443999_102416</name>
</gene>
<dbReference type="AlphaFoldDB" id="A0A1H7KHG0"/>
<dbReference type="RefSeq" id="WP_093033112.1">
    <property type="nucleotide sequence ID" value="NZ_FOAG01000002.1"/>
</dbReference>
<organism evidence="1 2">
    <name type="scientific">Roseovarius azorensis</name>
    <dbReference type="NCBI Taxonomy" id="1287727"/>
    <lineage>
        <taxon>Bacteria</taxon>
        <taxon>Pseudomonadati</taxon>
        <taxon>Pseudomonadota</taxon>
        <taxon>Alphaproteobacteria</taxon>
        <taxon>Rhodobacterales</taxon>
        <taxon>Roseobacteraceae</taxon>
        <taxon>Roseovarius</taxon>
    </lineage>
</organism>
<keyword evidence="2" id="KW-1185">Reference proteome</keyword>
<dbReference type="OrthoDB" id="8076922at2"/>
<accession>A0A1H7KHG0</accession>
<protein>
    <submittedName>
        <fullName evidence="1">Uncharacterized protein</fullName>
    </submittedName>
</protein>
<name>A0A1H7KHG0_9RHOB</name>
<dbReference type="STRING" id="1287727.SAMN05443999_102416"/>
<proteinExistence type="predicted"/>
<evidence type="ECO:0000313" key="1">
    <source>
        <dbReference type="EMBL" id="SEK85926.1"/>
    </source>
</evidence>
<sequence length="192" mass="21340">MTYVDTGILPRGTLEPGRAYDNINHFFGQLGQVVGASRGEAQDSRSSPDLTPLEKHLRFVQDAISKVSMHLPRGFAVGLNRQFANMMDEDAWEDDDDLVSPDALTAFIDTLRHTRTKRRPGIGTNGRGSVTASWSVGDNRLIIECLPSGKVSMVLSRRLDDGEIERAAFDPTRPERVRDVLAPFNPEVWFDG</sequence>